<evidence type="ECO:0000259" key="5">
    <source>
        <dbReference type="SMART" id="SM00922"/>
    </source>
</evidence>
<proteinExistence type="predicted"/>
<evidence type="ECO:0000313" key="6">
    <source>
        <dbReference type="EMBL" id="APG48933.1"/>
    </source>
</evidence>
<dbReference type="EC" id="4.2.1.40" evidence="3"/>
<dbReference type="KEGG" id="php:PhaeoP97_03581"/>
<dbReference type="InterPro" id="IPR036849">
    <property type="entry name" value="Enolase-like_C_sf"/>
</dbReference>
<gene>
    <name evidence="6" type="ORF">PhaeoP97_03581</name>
</gene>
<evidence type="ECO:0000313" key="7">
    <source>
        <dbReference type="Proteomes" id="UP000183859"/>
    </source>
</evidence>
<dbReference type="AlphaFoldDB" id="A0A1L3IA65"/>
<keyword evidence="6" id="KW-0614">Plasmid</keyword>
<dbReference type="SUPFAM" id="SSF51604">
    <property type="entry name" value="Enolase C-terminal domain-like"/>
    <property type="match status" value="1"/>
</dbReference>
<keyword evidence="7" id="KW-1185">Reference proteome</keyword>
<protein>
    <recommendedName>
        <fullName evidence="3">glucarate dehydratase</fullName>
        <ecNumber evidence="3">4.2.1.40</ecNumber>
    </recommendedName>
</protein>
<geneLocation type="plasmid" evidence="7">
    <name>pp97_a</name>
</geneLocation>
<dbReference type="OrthoDB" id="9802699at2"/>
<dbReference type="InterPro" id="IPR029017">
    <property type="entry name" value="Enolase-like_N"/>
</dbReference>
<dbReference type="PANTHER" id="PTHR48080:SF4">
    <property type="entry name" value="GLUCARATE DEHYDRATASE"/>
    <property type="match status" value="1"/>
</dbReference>
<evidence type="ECO:0000256" key="2">
    <source>
        <dbReference type="ARBA" id="ARBA00005183"/>
    </source>
</evidence>
<dbReference type="InterPro" id="IPR029065">
    <property type="entry name" value="Enolase_C-like"/>
</dbReference>
<dbReference type="EMBL" id="CP016365">
    <property type="protein sequence ID" value="APG48933.1"/>
    <property type="molecule type" value="Genomic_DNA"/>
</dbReference>
<dbReference type="PANTHER" id="PTHR48080">
    <property type="entry name" value="D-GALACTONATE DEHYDRATASE-RELATED"/>
    <property type="match status" value="1"/>
</dbReference>
<dbReference type="InterPro" id="IPR034593">
    <property type="entry name" value="DgoD-like"/>
</dbReference>
<reference evidence="7" key="1">
    <citation type="submission" date="2016-07" db="EMBL/GenBank/DDBJ databases">
        <title>Phaeobacter portensis sp. nov., a tropodithietic acid producing bacterium isolated from a German harbor.</title>
        <authorList>
            <person name="Freese H.M."/>
            <person name="Bunk B."/>
            <person name="Breider S."/>
            <person name="Brinkhoff T."/>
        </authorList>
    </citation>
    <scope>NUCLEOTIDE SEQUENCE [LARGE SCALE GENOMIC DNA]</scope>
    <source>
        <strain evidence="7">P97</strain>
        <plasmid evidence="7">pp97_a</plasmid>
    </source>
</reference>
<feature type="region of interest" description="Disordered" evidence="4">
    <location>
        <begin position="1"/>
        <end position="24"/>
    </location>
</feature>
<dbReference type="RefSeq" id="WP_072506579.1">
    <property type="nucleotide sequence ID" value="NZ_CP016365.1"/>
</dbReference>
<dbReference type="Proteomes" id="UP000183859">
    <property type="component" value="Plasmid pP97_a"/>
</dbReference>
<dbReference type="Pfam" id="PF13378">
    <property type="entry name" value="MR_MLE_C"/>
    <property type="match status" value="1"/>
</dbReference>
<name>A0A1L3IA65_9RHOB</name>
<dbReference type="SUPFAM" id="SSF54826">
    <property type="entry name" value="Enolase N-terminal domain-like"/>
    <property type="match status" value="1"/>
</dbReference>
<comment type="pathway">
    <text evidence="2">Carbohydrate acid metabolism; D-glucarate degradation; 2,5-dioxopentanoate from D-glucarate: step 1/2.</text>
</comment>
<organism evidence="6 7">
    <name type="scientific">Phaeobacter porticola</name>
    <dbReference type="NCBI Taxonomy" id="1844006"/>
    <lineage>
        <taxon>Bacteria</taxon>
        <taxon>Pseudomonadati</taxon>
        <taxon>Pseudomonadota</taxon>
        <taxon>Alphaproteobacteria</taxon>
        <taxon>Rhodobacterales</taxon>
        <taxon>Roseobacteraceae</taxon>
        <taxon>Phaeobacter</taxon>
    </lineage>
</organism>
<dbReference type="GO" id="GO:0008872">
    <property type="term" value="F:glucarate dehydratase activity"/>
    <property type="evidence" value="ECO:0007669"/>
    <property type="project" value="UniProtKB-EC"/>
</dbReference>
<dbReference type="SFLD" id="SFLDG00179">
    <property type="entry name" value="mandelate_racemase"/>
    <property type="match status" value="1"/>
</dbReference>
<dbReference type="CDD" id="cd03316">
    <property type="entry name" value="MR_like"/>
    <property type="match status" value="1"/>
</dbReference>
<sequence length="392" mass="43902">MSTPYSASGAVPVNRDRGQQHDTGPHIRRIETFSTPLIGFVRVTSEDGQQGWGQVSTYNSDLTCEILHRQVAPWALGRGMDALEAVVAEIPLREHKYPGTYLRRAMAGLDTAVWDWRGKVAEKPVAEILGGSAGPIRAYGSSMRRDITPQAEADRLKLLRDTHGFDAFKVRIGAECGEDRDEWPGRTEAIIPTIRRALGDQVALLVDGNSGFSPQRAIELGQRLQDHGYEHFEEPCPYWLLEQTAEVTRALNIDVAGGEQDWDLQQWHRMIDMRAVDIIQPDILYLGGMTRSMEVAQLGASAGLPCTPHCANLSLVTLFTMHMLRAVDRPGRYLEFSIEGDDYYPWQRDLFVNDPFQIIDGHATVTDQPGWGVEIRPEWLAKSKYTCSEDAQ</sequence>
<comment type="catalytic activity">
    <reaction evidence="1">
        <text>D-glucarate = 5-dehydro-4-deoxy-D-glucarate + H2O</text>
        <dbReference type="Rhea" id="RHEA:14573"/>
        <dbReference type="ChEBI" id="CHEBI:15377"/>
        <dbReference type="ChEBI" id="CHEBI:30612"/>
        <dbReference type="ChEBI" id="CHEBI:42819"/>
        <dbReference type="EC" id="4.2.1.40"/>
    </reaction>
</comment>
<feature type="domain" description="Mandelate racemase/muconate lactonizing enzyme C-terminal" evidence="5">
    <location>
        <begin position="149"/>
        <end position="254"/>
    </location>
</feature>
<dbReference type="Pfam" id="PF02746">
    <property type="entry name" value="MR_MLE_N"/>
    <property type="match status" value="1"/>
</dbReference>
<dbReference type="Gene3D" id="3.30.390.10">
    <property type="entry name" value="Enolase-like, N-terminal domain"/>
    <property type="match status" value="1"/>
</dbReference>
<dbReference type="InterPro" id="IPR013341">
    <property type="entry name" value="Mandelate_racemase_N_dom"/>
</dbReference>
<feature type="compositionally biased region" description="Basic and acidic residues" evidence="4">
    <location>
        <begin position="14"/>
        <end position="24"/>
    </location>
</feature>
<dbReference type="InterPro" id="IPR013342">
    <property type="entry name" value="Mandelate_racemase_C"/>
</dbReference>
<evidence type="ECO:0000256" key="4">
    <source>
        <dbReference type="SAM" id="MobiDB-lite"/>
    </source>
</evidence>
<dbReference type="SMART" id="SM00922">
    <property type="entry name" value="MR_MLE"/>
    <property type="match status" value="1"/>
</dbReference>
<accession>A0A1L3IA65</accession>
<dbReference type="Gene3D" id="3.20.20.120">
    <property type="entry name" value="Enolase-like C-terminal domain"/>
    <property type="match status" value="1"/>
</dbReference>
<evidence type="ECO:0000256" key="3">
    <source>
        <dbReference type="ARBA" id="ARBA00011973"/>
    </source>
</evidence>
<evidence type="ECO:0000256" key="1">
    <source>
        <dbReference type="ARBA" id="ARBA00001426"/>
    </source>
</evidence>
<dbReference type="SFLD" id="SFLDS00001">
    <property type="entry name" value="Enolase"/>
    <property type="match status" value="1"/>
</dbReference>